<gene>
    <name evidence="2" type="primary">BA71V-I177L (k14L)</name>
</gene>
<organismHost>
    <name type="scientific">Ornithodoros</name>
    <name type="common">relapsing fever ticks</name>
    <dbReference type="NCBI Taxonomy" id="6937"/>
</organismHost>
<keyword evidence="1" id="KW-0472">Membrane</keyword>
<evidence type="ECO:0000313" key="2">
    <source>
        <dbReference type="EMBL" id="QRY19167.1"/>
    </source>
</evidence>
<organismHost>
    <name type="scientific">Ornithodoros moubata</name>
    <name type="common">Soft tick</name>
    <name type="synonym">Argasid tick</name>
    <dbReference type="NCBI Taxonomy" id="6938"/>
</organismHost>
<protein>
    <submittedName>
        <fullName evidence="2">BA71V-I177L (K14L)</fullName>
    </submittedName>
</protein>
<reference evidence="2" key="1">
    <citation type="journal article" name="Virol. J.">
        <title>The first complete genome sequence of the African swine fever virus genotype X and serogroup 7 isolated in domestic pigs from the Democratic Republic of Congo.</title>
        <authorList>
            <person name="Bisimwa P.N."/>
            <person name="Ongus J.R."/>
            <person name="Steinaa L."/>
            <person name="Bisimwa E.B."/>
            <person name="Bochere E."/>
            <person name="Machuka E.M."/>
            <person name="Entfellner J.D."/>
            <person name="Okoth E."/>
            <person name="Pelle R."/>
        </authorList>
    </citation>
    <scope>NUCLEOTIDE SEQUENCE</scope>
    <source>
        <strain evidence="2">Uvira B53</strain>
    </source>
</reference>
<organism evidence="2">
    <name type="scientific">African swine fever virus</name>
    <name type="common">ASFV</name>
    <dbReference type="NCBI Taxonomy" id="10497"/>
    <lineage>
        <taxon>Viruses</taxon>
        <taxon>Varidnaviria</taxon>
        <taxon>Bamfordvirae</taxon>
        <taxon>Nucleocytoviricota</taxon>
        <taxon>Pokkesviricetes</taxon>
        <taxon>Asfuvirales</taxon>
        <taxon>Asfarviridae</taxon>
        <taxon>Asfivirus</taxon>
        <taxon>Asfivirus haemorrhagiae</taxon>
    </lineage>
</organism>
<dbReference type="EMBL" id="MT956648">
    <property type="protein sequence ID" value="QRY19167.1"/>
    <property type="molecule type" value="Genomic_DNA"/>
</dbReference>
<keyword evidence="1" id="KW-0812">Transmembrane</keyword>
<proteinExistence type="predicted"/>
<organismHost>
    <name type="scientific">Sus scrofa</name>
    <name type="common">Pig</name>
    <dbReference type="NCBI Taxonomy" id="9823"/>
</organismHost>
<name>A0A894ZZ50_ASF</name>
<accession>A0A894ZZ50</accession>
<sequence>MYEIILAVIIILLIIIIFYFYKTPLKCTTTTKTLLLLIKFQLIATDNYQAITWKDGILNFEKIEQTTPLYLSSDGLIFDCTKLQPLTTKTNLTSGDKTIHIGQTYEYNNLLMWKVDDQGFLIISVTGTKFNLIATSSKIGFYTDSPSQFFVMPLNFFPPPK</sequence>
<organismHost>
    <name type="scientific">Phacochoerus africanus</name>
    <name type="common">Warthog</name>
    <dbReference type="NCBI Taxonomy" id="41426"/>
</organismHost>
<organismHost>
    <name type="scientific">Phacochoerus aethiopicus</name>
    <name type="common">Warthog</name>
    <dbReference type="NCBI Taxonomy" id="85517"/>
</organismHost>
<keyword evidence="1" id="KW-1133">Transmembrane helix</keyword>
<organismHost>
    <name type="scientific">Potamochoerus larvatus</name>
    <name type="common">Bushpig</name>
    <dbReference type="NCBI Taxonomy" id="273792"/>
</organismHost>
<dbReference type="Proteomes" id="UP000663362">
    <property type="component" value="Segment"/>
</dbReference>
<evidence type="ECO:0000256" key="1">
    <source>
        <dbReference type="SAM" id="Phobius"/>
    </source>
</evidence>
<feature type="transmembrane region" description="Helical" evidence="1">
    <location>
        <begin position="5"/>
        <end position="21"/>
    </location>
</feature>